<evidence type="ECO:0000256" key="10">
    <source>
        <dbReference type="ARBA" id="ARBA00030775"/>
    </source>
</evidence>
<comment type="similarity">
    <text evidence="9">Belongs to the GSP H family.</text>
</comment>
<keyword evidence="4" id="KW-0488">Methylation</keyword>
<evidence type="ECO:0000256" key="2">
    <source>
        <dbReference type="ARBA" id="ARBA00021549"/>
    </source>
</evidence>
<keyword evidence="3" id="KW-1003">Cell membrane</keyword>
<evidence type="ECO:0000256" key="7">
    <source>
        <dbReference type="ARBA" id="ARBA00022989"/>
    </source>
</evidence>
<gene>
    <name evidence="13" type="ORF">HU737_018695</name>
    <name evidence="12" type="ORF">HU737_05345</name>
</gene>
<dbReference type="GO" id="GO:0005886">
    <property type="term" value="C:plasma membrane"/>
    <property type="evidence" value="ECO:0007669"/>
    <property type="project" value="UniProtKB-SubCell"/>
</dbReference>
<evidence type="ECO:0000256" key="9">
    <source>
        <dbReference type="ARBA" id="ARBA00025772"/>
    </source>
</evidence>
<dbReference type="Gene3D" id="3.55.40.10">
    <property type="entry name" value="minor pseudopilin epsh domain"/>
    <property type="match status" value="1"/>
</dbReference>
<accession>A0A923FXT9</accession>
<evidence type="ECO:0000256" key="5">
    <source>
        <dbReference type="ARBA" id="ARBA00022519"/>
    </source>
</evidence>
<evidence type="ECO:0000313" key="13">
    <source>
        <dbReference type="EMBL" id="MBV4537998.1"/>
    </source>
</evidence>
<protein>
    <recommendedName>
        <fullName evidence="2">Type II secretion system protein H</fullName>
    </recommendedName>
    <alternativeName>
        <fullName evidence="10">General secretion pathway protein H</fullName>
    </alternativeName>
</protein>
<reference evidence="12" key="1">
    <citation type="journal article" date="2020" name="Microorganisms">
        <title>Reliable Identification of Environmental Pseudomonas Isolates Using the rpoD Gene.</title>
        <authorList>
            <consortium name="The Broad Institute Genome Sequencing Platform"/>
            <person name="Girard L."/>
            <person name="Lood C."/>
            <person name="Rokni-Zadeh H."/>
            <person name="van Noort V."/>
            <person name="Lavigne R."/>
            <person name="De Mot R."/>
        </authorList>
    </citation>
    <scope>NUCLEOTIDE SEQUENCE</scope>
    <source>
        <strain evidence="12">SWRI10</strain>
    </source>
</reference>
<evidence type="ECO:0000256" key="6">
    <source>
        <dbReference type="ARBA" id="ARBA00022692"/>
    </source>
</evidence>
<keyword evidence="6" id="KW-0812">Transmembrane</keyword>
<dbReference type="Pfam" id="PF12019">
    <property type="entry name" value="GspH"/>
    <property type="match status" value="1"/>
</dbReference>
<dbReference type="AlphaFoldDB" id="A0A923FXT9"/>
<evidence type="ECO:0000256" key="3">
    <source>
        <dbReference type="ARBA" id="ARBA00022475"/>
    </source>
</evidence>
<evidence type="ECO:0000313" key="12">
    <source>
        <dbReference type="EMBL" id="MBC3440097.1"/>
    </source>
</evidence>
<dbReference type="RefSeq" id="WP_186553672.1">
    <property type="nucleotide sequence ID" value="NZ_JABWRE020000001.1"/>
</dbReference>
<comment type="caution">
    <text evidence="12">The sequence shown here is derived from an EMBL/GenBank/DDBJ whole genome shotgun (WGS) entry which is preliminary data.</text>
</comment>
<dbReference type="EMBL" id="JABWRE010000003">
    <property type="protein sequence ID" value="MBC3440097.1"/>
    <property type="molecule type" value="Genomic_DNA"/>
</dbReference>
<dbReference type="GO" id="GO:0015627">
    <property type="term" value="C:type II protein secretion system complex"/>
    <property type="evidence" value="ECO:0007669"/>
    <property type="project" value="InterPro"/>
</dbReference>
<dbReference type="SUPFAM" id="SSF54523">
    <property type="entry name" value="Pili subunits"/>
    <property type="match status" value="1"/>
</dbReference>
<sequence length="163" mass="17305">MKQQGVTLIQMMFALALAGVLTQLAAPAYNAISKDLQRATAARELAQALRSARGQALLLQQAVAVQPLQGDWGMGWRVLRVHSGELLREQRLGTHLKIVGSLGNEVRFSAQGIPLRGNGGFLGGTLEVCGQPGDAERRQVVLAPSGRVSLRTDTAARPLCAGD</sequence>
<dbReference type="Proteomes" id="UP000599879">
    <property type="component" value="Unassembled WGS sequence"/>
</dbReference>
<proteinExistence type="inferred from homology"/>
<name>A0A923FXT9_9PSED</name>
<keyword evidence="7" id="KW-1133">Transmembrane helix</keyword>
<evidence type="ECO:0000256" key="1">
    <source>
        <dbReference type="ARBA" id="ARBA00004377"/>
    </source>
</evidence>
<organism evidence="12">
    <name type="scientific">Pseudomonas urmiensis</name>
    <dbReference type="NCBI Taxonomy" id="2745493"/>
    <lineage>
        <taxon>Bacteria</taxon>
        <taxon>Pseudomonadati</taxon>
        <taxon>Pseudomonadota</taxon>
        <taxon>Gammaproteobacteria</taxon>
        <taxon>Pseudomonadales</taxon>
        <taxon>Pseudomonadaceae</taxon>
        <taxon>Pseudomonas</taxon>
    </lineage>
</organism>
<dbReference type="InterPro" id="IPR045584">
    <property type="entry name" value="Pilin-like"/>
</dbReference>
<evidence type="ECO:0000259" key="11">
    <source>
        <dbReference type="Pfam" id="PF12019"/>
    </source>
</evidence>
<evidence type="ECO:0000256" key="4">
    <source>
        <dbReference type="ARBA" id="ARBA00022481"/>
    </source>
</evidence>
<comment type="subcellular location">
    <subcellularLocation>
        <location evidence="1">Cell inner membrane</location>
        <topology evidence="1">Single-pass membrane protein</topology>
    </subcellularLocation>
</comment>
<dbReference type="GO" id="GO:0015628">
    <property type="term" value="P:protein secretion by the type II secretion system"/>
    <property type="evidence" value="ECO:0007669"/>
    <property type="project" value="InterPro"/>
</dbReference>
<dbReference type="EMBL" id="JABWRE020000001">
    <property type="protein sequence ID" value="MBV4537998.1"/>
    <property type="molecule type" value="Genomic_DNA"/>
</dbReference>
<dbReference type="InterPro" id="IPR022346">
    <property type="entry name" value="T2SS_GspH"/>
</dbReference>
<reference evidence="13" key="3">
    <citation type="submission" date="2021-06" db="EMBL/GenBank/DDBJ databases">
        <title>Updating the genus Pseudomonas: Description of 43 new species and partition of the Pseudomonas putida group.</title>
        <authorList>
            <person name="Girard L."/>
            <person name="Lood C."/>
            <person name="Vandamme P."/>
            <person name="Rokni-Zadeh H."/>
            <person name="Van Noort V."/>
            <person name="Hofte M."/>
            <person name="Lavigne R."/>
            <person name="De Mot R."/>
        </authorList>
    </citation>
    <scope>NUCLEOTIDE SEQUENCE</scope>
    <source>
        <strain evidence="13">SWRI10</strain>
    </source>
</reference>
<evidence type="ECO:0000256" key="8">
    <source>
        <dbReference type="ARBA" id="ARBA00023136"/>
    </source>
</evidence>
<keyword evidence="5" id="KW-0997">Cell inner membrane</keyword>
<reference evidence="12" key="2">
    <citation type="submission" date="2020-07" db="EMBL/GenBank/DDBJ databases">
        <authorList>
            <person name="Lood C."/>
            <person name="Girard L."/>
        </authorList>
    </citation>
    <scope>NUCLEOTIDE SEQUENCE</scope>
    <source>
        <strain evidence="12">SWRI10</strain>
    </source>
</reference>
<feature type="domain" description="General secretion pathway GspH" evidence="11">
    <location>
        <begin position="41"/>
        <end position="146"/>
    </location>
</feature>
<keyword evidence="8" id="KW-0472">Membrane</keyword>